<name>E3MMT4_CAERE</name>
<feature type="region of interest" description="Disordered" evidence="10">
    <location>
        <begin position="552"/>
        <end position="575"/>
    </location>
</feature>
<keyword evidence="7" id="KW-0489">Methyltransferase</keyword>
<dbReference type="Pfam" id="PF10294">
    <property type="entry name" value="Methyltransf_16"/>
    <property type="match status" value="1"/>
</dbReference>
<dbReference type="InParanoid" id="E3MMT4"/>
<keyword evidence="12" id="KW-1185">Reference proteome</keyword>
<dbReference type="InterPro" id="IPR029003">
    <property type="entry name" value="CENP-S/Mhf1"/>
</dbReference>
<protein>
    <recommendedName>
        <fullName evidence="5">Calmodulin-lysine N-methyltransferase</fullName>
        <ecNumber evidence="3">2.1.1.60</ecNumber>
    </recommendedName>
    <alternativeName>
        <fullName evidence="4">Centromere protein S</fullName>
    </alternativeName>
</protein>
<dbReference type="PANTHER" id="PTHR13539:SF3">
    <property type="entry name" value="CALMODULIN-LYSINE N-METHYLTRANSFERASE"/>
    <property type="match status" value="1"/>
</dbReference>
<feature type="compositionally biased region" description="Basic and acidic residues" evidence="10">
    <location>
        <begin position="19"/>
        <end position="31"/>
    </location>
</feature>
<reference evidence="11" key="1">
    <citation type="submission" date="2007-07" db="EMBL/GenBank/DDBJ databases">
        <title>PCAP assembly of the Caenorhabditis remanei genome.</title>
        <authorList>
            <consortium name="The Caenorhabditis remanei Sequencing Consortium"/>
            <person name="Wilson R.K."/>
        </authorList>
    </citation>
    <scope>NUCLEOTIDE SEQUENCE [LARGE SCALE GENOMIC DNA]</scope>
    <source>
        <strain evidence="11">PB4641</strain>
    </source>
</reference>
<dbReference type="SUPFAM" id="SSF53335">
    <property type="entry name" value="S-adenosyl-L-methionine-dependent methyltransferases"/>
    <property type="match status" value="1"/>
</dbReference>
<keyword evidence="6" id="KW-0963">Cytoplasm</keyword>
<feature type="region of interest" description="Disordered" evidence="10">
    <location>
        <begin position="1"/>
        <end position="31"/>
    </location>
</feature>
<dbReference type="InterPro" id="IPR009072">
    <property type="entry name" value="Histone-fold"/>
</dbReference>
<evidence type="ECO:0000256" key="8">
    <source>
        <dbReference type="ARBA" id="ARBA00022679"/>
    </source>
</evidence>
<evidence type="ECO:0000256" key="6">
    <source>
        <dbReference type="ARBA" id="ARBA00022490"/>
    </source>
</evidence>
<dbReference type="Proteomes" id="UP000008281">
    <property type="component" value="Unassembled WGS sequence"/>
</dbReference>
<evidence type="ECO:0000256" key="10">
    <source>
        <dbReference type="SAM" id="MobiDB-lite"/>
    </source>
</evidence>
<evidence type="ECO:0000256" key="2">
    <source>
        <dbReference type="ARBA" id="ARBA00004496"/>
    </source>
</evidence>
<dbReference type="eggNOG" id="KOG3201">
    <property type="taxonomic scope" value="Eukaryota"/>
</dbReference>
<dbReference type="OrthoDB" id="413520at2759"/>
<proteinExistence type="predicted"/>
<dbReference type="GO" id="GO:0018025">
    <property type="term" value="F:calmodulin-lysine N-methyltransferase activity"/>
    <property type="evidence" value="ECO:0007669"/>
    <property type="project" value="UniProtKB-EC"/>
</dbReference>
<dbReference type="GO" id="GO:0071821">
    <property type="term" value="C:FANCM-MHF complex"/>
    <property type="evidence" value="ECO:0007669"/>
    <property type="project" value="InterPro"/>
</dbReference>
<dbReference type="AlphaFoldDB" id="E3MMT4"/>
<evidence type="ECO:0000313" key="11">
    <source>
        <dbReference type="EMBL" id="EFP05205.1"/>
    </source>
</evidence>
<evidence type="ECO:0000256" key="4">
    <source>
        <dbReference type="ARBA" id="ARBA00016400"/>
    </source>
</evidence>
<dbReference type="HOGENOM" id="CLU_026077_0_0_1"/>
<dbReference type="GO" id="GO:0032259">
    <property type="term" value="P:methylation"/>
    <property type="evidence" value="ECO:0007669"/>
    <property type="project" value="UniProtKB-KW"/>
</dbReference>
<dbReference type="InterPro" id="IPR025800">
    <property type="entry name" value="CaM-Lys-N-MeTrfase"/>
</dbReference>
<dbReference type="CDD" id="cd22919">
    <property type="entry name" value="HFD_CENP-S"/>
    <property type="match status" value="1"/>
</dbReference>
<feature type="region of interest" description="Disordered" evidence="10">
    <location>
        <begin position="48"/>
        <end position="67"/>
    </location>
</feature>
<keyword evidence="9" id="KW-0539">Nucleus</keyword>
<dbReference type="GO" id="GO:0046982">
    <property type="term" value="F:protein heterodimerization activity"/>
    <property type="evidence" value="ECO:0007669"/>
    <property type="project" value="InterPro"/>
</dbReference>
<feature type="region of interest" description="Disordered" evidence="10">
    <location>
        <begin position="703"/>
        <end position="738"/>
    </location>
</feature>
<evidence type="ECO:0000256" key="7">
    <source>
        <dbReference type="ARBA" id="ARBA00022603"/>
    </source>
</evidence>
<dbReference type="Pfam" id="PF15630">
    <property type="entry name" value="CENP-S"/>
    <property type="match status" value="1"/>
</dbReference>
<accession>E3MMT4</accession>
<dbReference type="EC" id="2.1.1.60" evidence="3"/>
<dbReference type="GO" id="GO:0005737">
    <property type="term" value="C:cytoplasm"/>
    <property type="evidence" value="ECO:0007669"/>
    <property type="project" value="UniProtKB-SubCell"/>
</dbReference>
<dbReference type="OMA" id="RIFKFFP"/>
<evidence type="ECO:0000256" key="9">
    <source>
        <dbReference type="ARBA" id="ARBA00023242"/>
    </source>
</evidence>
<dbReference type="InterPro" id="IPR019410">
    <property type="entry name" value="Methyltransf_16"/>
</dbReference>
<evidence type="ECO:0000256" key="1">
    <source>
        <dbReference type="ARBA" id="ARBA00004123"/>
    </source>
</evidence>
<dbReference type="STRING" id="31234.E3MMT4"/>
<feature type="compositionally biased region" description="Basic and acidic residues" evidence="10">
    <location>
        <begin position="1"/>
        <end position="10"/>
    </location>
</feature>
<evidence type="ECO:0000256" key="5">
    <source>
        <dbReference type="ARBA" id="ARBA00020594"/>
    </source>
</evidence>
<evidence type="ECO:0000313" key="12">
    <source>
        <dbReference type="Proteomes" id="UP000008281"/>
    </source>
</evidence>
<gene>
    <name evidence="11" type="ORF">CRE_04026</name>
</gene>
<organism evidence="12">
    <name type="scientific">Caenorhabditis remanei</name>
    <name type="common">Caenorhabditis vulgaris</name>
    <dbReference type="NCBI Taxonomy" id="31234"/>
    <lineage>
        <taxon>Eukaryota</taxon>
        <taxon>Metazoa</taxon>
        <taxon>Ecdysozoa</taxon>
        <taxon>Nematoda</taxon>
        <taxon>Chromadorea</taxon>
        <taxon>Rhabditida</taxon>
        <taxon>Rhabditina</taxon>
        <taxon>Rhabditomorpha</taxon>
        <taxon>Rhabditoidea</taxon>
        <taxon>Rhabditidae</taxon>
        <taxon>Peloderinae</taxon>
        <taxon>Caenorhabditis</taxon>
    </lineage>
</organism>
<dbReference type="Gene3D" id="1.10.20.10">
    <property type="entry name" value="Histone, subunit A"/>
    <property type="match status" value="1"/>
</dbReference>
<keyword evidence="8" id="KW-0808">Transferase</keyword>
<sequence length="738" mass="82960">MLGDQTEKKTGGPQSRKKKESEEEKINNRDEVDFVDEKIHLKMSSCLSSGSLDSAPSSATSSAPSSTSSIRARRNWSVFSERLRETLSKSRKSSTADSLILFDVKCVEISSENSDCMWIYQRDISSFDSDFDDYDDSHLRIFKFFPPNKPTSLHSLASGFDNTGNVRIWPGSEALAWLILKDSSRILARGNRILELGAGFLGLSSFLIAKKFPETTVWITDGNLESINSLKQIRNANPDLLNRVHVQQQIWGRDQLKTSRFNTILAADCVFFTEHHESLMKCIHSHLAPNGNAVISSPRRKQSLQKFLDYVQNAWSDELSVDLNTEINAILEQKIGGIWISEEDKDEKYPELKGALQLGVLKTADSVSLRVGGRNGLDLEIKEEVVNQVAAFVWDTVSENWADDLARFTVHAGRQKINMDDISLLTRRNPELVRFQAACKLAGVDHHQDAAGQKTGKGRKRKKEEVVSIQHSKLSEDDITVLDDNNALHTPKSYLKKPKLQEEISKGRLTSTPKVAERTLKFPDDITPIRPTDNEVFSSNLVNLSVIEEEKTSLEDKQNEEEEQDSFDVFGSTKDDSSKTITNISSLLKRAEEYSSVVESTNDRLENERLERMIPADVEEVDNVSIDSFDNYNVHEEPPVDKSAGTPKNAVFNNKMSSFAFDDEDSFDEPVVIHVSKTTPKNASTSAEKKYNNEVLITKNASNFKGKGVETTPKTSTATKKNKLQRDHDSFDEFDFDI</sequence>
<evidence type="ECO:0000256" key="3">
    <source>
        <dbReference type="ARBA" id="ARBA00011914"/>
    </source>
</evidence>
<comment type="subcellular location">
    <subcellularLocation>
        <location evidence="2">Cytoplasm</location>
    </subcellularLocation>
    <subcellularLocation>
        <location evidence="1">Nucleus</location>
    </subcellularLocation>
</comment>
<dbReference type="PANTHER" id="PTHR13539">
    <property type="entry name" value="CALMODULIN-LYSINE N-METHYLTRANSFERASE"/>
    <property type="match status" value="1"/>
</dbReference>
<dbReference type="FunCoup" id="E3MMT4">
    <property type="interactions" value="27"/>
</dbReference>
<dbReference type="EMBL" id="DS268458">
    <property type="protein sequence ID" value="EFP05205.1"/>
    <property type="molecule type" value="Genomic_DNA"/>
</dbReference>
<dbReference type="InterPro" id="IPR029063">
    <property type="entry name" value="SAM-dependent_MTases_sf"/>
</dbReference>
<dbReference type="Gene3D" id="3.40.50.150">
    <property type="entry name" value="Vaccinia Virus protein VP39"/>
    <property type="match status" value="1"/>
</dbReference>